<name>A0A0E9URA5_ANGAN</name>
<keyword evidence="1" id="KW-0472">Membrane</keyword>
<accession>A0A0E9URA5</accession>
<reference evidence="2" key="2">
    <citation type="journal article" date="2015" name="Fish Shellfish Immunol.">
        <title>Early steps in the European eel (Anguilla anguilla)-Vibrio vulnificus interaction in the gills: Role of the RtxA13 toxin.</title>
        <authorList>
            <person name="Callol A."/>
            <person name="Pajuelo D."/>
            <person name="Ebbesson L."/>
            <person name="Teles M."/>
            <person name="MacKenzie S."/>
            <person name="Amaro C."/>
        </authorList>
    </citation>
    <scope>NUCLEOTIDE SEQUENCE</scope>
</reference>
<feature type="transmembrane region" description="Helical" evidence="1">
    <location>
        <begin position="9"/>
        <end position="25"/>
    </location>
</feature>
<evidence type="ECO:0000313" key="2">
    <source>
        <dbReference type="EMBL" id="JAH68404.1"/>
    </source>
</evidence>
<proteinExistence type="predicted"/>
<evidence type="ECO:0000256" key="1">
    <source>
        <dbReference type="SAM" id="Phobius"/>
    </source>
</evidence>
<sequence>MTVCKRNSLYYLYFNAFLLASHIMLHR</sequence>
<keyword evidence="1" id="KW-0812">Transmembrane</keyword>
<protein>
    <submittedName>
        <fullName evidence="2">Uncharacterized protein</fullName>
    </submittedName>
</protein>
<dbReference type="EMBL" id="GBXM01040173">
    <property type="protein sequence ID" value="JAH68404.1"/>
    <property type="molecule type" value="Transcribed_RNA"/>
</dbReference>
<organism evidence="2">
    <name type="scientific">Anguilla anguilla</name>
    <name type="common">European freshwater eel</name>
    <name type="synonym">Muraena anguilla</name>
    <dbReference type="NCBI Taxonomy" id="7936"/>
    <lineage>
        <taxon>Eukaryota</taxon>
        <taxon>Metazoa</taxon>
        <taxon>Chordata</taxon>
        <taxon>Craniata</taxon>
        <taxon>Vertebrata</taxon>
        <taxon>Euteleostomi</taxon>
        <taxon>Actinopterygii</taxon>
        <taxon>Neopterygii</taxon>
        <taxon>Teleostei</taxon>
        <taxon>Anguilliformes</taxon>
        <taxon>Anguillidae</taxon>
        <taxon>Anguilla</taxon>
    </lineage>
</organism>
<dbReference type="AlphaFoldDB" id="A0A0E9URA5"/>
<reference evidence="2" key="1">
    <citation type="submission" date="2014-11" db="EMBL/GenBank/DDBJ databases">
        <authorList>
            <person name="Amaro Gonzalez C."/>
        </authorList>
    </citation>
    <scope>NUCLEOTIDE SEQUENCE</scope>
</reference>
<keyword evidence="1" id="KW-1133">Transmembrane helix</keyword>